<dbReference type="EMBL" id="JBCGBO010000001">
    <property type="protein sequence ID" value="KAK9230024.1"/>
    <property type="molecule type" value="Genomic_DNA"/>
</dbReference>
<gene>
    <name evidence="1" type="ORF">WN944_022991</name>
</gene>
<sequence>MAITGSMKAAYCVVAANCSVRFLGVTVSEQRKDELETVIWDVDVLKKLLEKNTQNHALLMVKAYLEDACTRGEIIDIKGLSSDEPYSEYDTLPTPEVDKVQETFKSSSLELLAIIMDPLPDVLLWAEVVVSDMARKN</sequence>
<dbReference type="AlphaFoldDB" id="A0AAP0R0T2"/>
<dbReference type="PANTHER" id="PTHR46993:SF6">
    <property type="entry name" value="MYB TRANSCRIPTION FACTOR"/>
    <property type="match status" value="1"/>
</dbReference>
<reference evidence="1 2" key="1">
    <citation type="submission" date="2024-05" db="EMBL/GenBank/DDBJ databases">
        <title>Haplotype-resolved chromosome-level genome assembly of Huyou (Citrus changshanensis).</title>
        <authorList>
            <person name="Miao C."/>
            <person name="Chen W."/>
            <person name="Wu Y."/>
            <person name="Wang L."/>
            <person name="Zhao S."/>
            <person name="Grierson D."/>
            <person name="Xu C."/>
            <person name="Chen K."/>
        </authorList>
    </citation>
    <scope>NUCLEOTIDE SEQUENCE [LARGE SCALE GENOMIC DNA]</scope>
    <source>
        <strain evidence="1">01-14</strain>
        <tissue evidence="1">Leaf</tissue>
    </source>
</reference>
<accession>A0AAP0R0T2</accession>
<name>A0AAP0R0T2_9ROSI</name>
<evidence type="ECO:0000313" key="2">
    <source>
        <dbReference type="Proteomes" id="UP001428341"/>
    </source>
</evidence>
<organism evidence="1 2">
    <name type="scientific">Citrus x changshan-huyou</name>
    <dbReference type="NCBI Taxonomy" id="2935761"/>
    <lineage>
        <taxon>Eukaryota</taxon>
        <taxon>Viridiplantae</taxon>
        <taxon>Streptophyta</taxon>
        <taxon>Embryophyta</taxon>
        <taxon>Tracheophyta</taxon>
        <taxon>Spermatophyta</taxon>
        <taxon>Magnoliopsida</taxon>
        <taxon>eudicotyledons</taxon>
        <taxon>Gunneridae</taxon>
        <taxon>Pentapetalae</taxon>
        <taxon>rosids</taxon>
        <taxon>malvids</taxon>
        <taxon>Sapindales</taxon>
        <taxon>Rutaceae</taxon>
        <taxon>Aurantioideae</taxon>
        <taxon>Citrus</taxon>
    </lineage>
</organism>
<dbReference type="Proteomes" id="UP001428341">
    <property type="component" value="Unassembled WGS sequence"/>
</dbReference>
<keyword evidence="2" id="KW-1185">Reference proteome</keyword>
<evidence type="ECO:0000313" key="1">
    <source>
        <dbReference type="EMBL" id="KAK9230024.1"/>
    </source>
</evidence>
<proteinExistence type="predicted"/>
<protein>
    <submittedName>
        <fullName evidence="1">Uncharacterized protein</fullName>
    </submittedName>
</protein>
<comment type="caution">
    <text evidence="1">The sequence shown here is derived from an EMBL/GenBank/DDBJ whole genome shotgun (WGS) entry which is preliminary data.</text>
</comment>
<dbReference type="PANTHER" id="PTHR46993">
    <property type="entry name" value="MYB TRANSCRIPTION FACTOR"/>
    <property type="match status" value="1"/>
</dbReference>